<dbReference type="GO" id="GO:0050660">
    <property type="term" value="F:flavin adenine dinucleotide binding"/>
    <property type="evidence" value="ECO:0007669"/>
    <property type="project" value="InterPro"/>
</dbReference>
<dbReference type="OrthoDB" id="407275at2759"/>
<dbReference type="Pfam" id="PF08031">
    <property type="entry name" value="BBE"/>
    <property type="match status" value="1"/>
</dbReference>
<accession>A0A317UQI8</accession>
<feature type="domain" description="Berberine/berberine-like" evidence="1">
    <location>
        <begin position="35"/>
        <end position="79"/>
    </location>
</feature>
<evidence type="ECO:0000313" key="2">
    <source>
        <dbReference type="EMBL" id="PWY63835.1"/>
    </source>
</evidence>
<proteinExistence type="predicted"/>
<dbReference type="GO" id="GO:0016491">
    <property type="term" value="F:oxidoreductase activity"/>
    <property type="evidence" value="ECO:0007669"/>
    <property type="project" value="InterPro"/>
</dbReference>
<dbReference type="GeneID" id="37057542"/>
<dbReference type="Gene3D" id="3.30.465.10">
    <property type="match status" value="1"/>
</dbReference>
<evidence type="ECO:0000259" key="1">
    <source>
        <dbReference type="Pfam" id="PF08031"/>
    </source>
</evidence>
<dbReference type="VEuPathDB" id="FungiDB:BO83DRAFT_431517"/>
<gene>
    <name evidence="2" type="ORF">BO83DRAFT_431517</name>
</gene>
<dbReference type="InterPro" id="IPR012951">
    <property type="entry name" value="BBE"/>
</dbReference>
<reference evidence="2" key="1">
    <citation type="submission" date="2016-12" db="EMBL/GenBank/DDBJ databases">
        <title>The genomes of Aspergillus section Nigri reveals drivers in fungal speciation.</title>
        <authorList>
            <consortium name="DOE Joint Genome Institute"/>
            <person name="Vesth T.C."/>
            <person name="Nybo J."/>
            <person name="Theobald S."/>
            <person name="Brandl J."/>
            <person name="Frisvad J.C."/>
            <person name="Nielsen K.F."/>
            <person name="Lyhne E.K."/>
            <person name="Kogle M.E."/>
            <person name="Kuo A."/>
            <person name="Riley R."/>
            <person name="Clum A."/>
            <person name="Nolan M."/>
            <person name="Lipzen A."/>
            <person name="Salamov A."/>
            <person name="Henrissat B."/>
            <person name="Wiebenga A."/>
            <person name="De vries R.P."/>
            <person name="Grigoriev I.V."/>
            <person name="Mortensen U.H."/>
            <person name="Andersen M.R."/>
            <person name="Baker S.E."/>
        </authorList>
    </citation>
    <scope>NUCLEOTIDE SEQUENCE</scope>
    <source>
        <strain evidence="2">CBS 122712</strain>
    </source>
</reference>
<dbReference type="RefSeq" id="XP_025383482.1">
    <property type="nucleotide sequence ID" value="XM_025535580.1"/>
</dbReference>
<dbReference type="Proteomes" id="UP000246171">
    <property type="component" value="Unassembled WGS sequence"/>
</dbReference>
<dbReference type="EMBL" id="MSFU01000034">
    <property type="protein sequence ID" value="PWY63835.1"/>
    <property type="molecule type" value="Genomic_DNA"/>
</dbReference>
<name>A0A317UQI8_ASPEC</name>
<organism evidence="2 3">
    <name type="scientific">Aspergillus eucalypticola (strain CBS 122712 / IBT 29274)</name>
    <dbReference type="NCBI Taxonomy" id="1448314"/>
    <lineage>
        <taxon>Eukaryota</taxon>
        <taxon>Fungi</taxon>
        <taxon>Dikarya</taxon>
        <taxon>Ascomycota</taxon>
        <taxon>Pezizomycotina</taxon>
        <taxon>Eurotiomycetes</taxon>
        <taxon>Eurotiomycetidae</taxon>
        <taxon>Eurotiales</taxon>
        <taxon>Aspergillaceae</taxon>
        <taxon>Aspergillus</taxon>
        <taxon>Aspergillus subgen. Circumdati</taxon>
    </lineage>
</organism>
<keyword evidence="3" id="KW-1185">Reference proteome</keyword>
<sequence>MKASRDNEITEKEMIQEVQRLLDELTKHAIGGKVTYMNFFDNTLTGWWDAYYDTNYEKRRQLKDIYNFQNFFEYQQSIRKASSDHPEIPAVPSCSAKVDKREVDEKKDFLEDVERDTTQIEKSLFQDAPAQSASDLGYGGLRCL</sequence>
<evidence type="ECO:0000313" key="3">
    <source>
        <dbReference type="Proteomes" id="UP000246171"/>
    </source>
</evidence>
<dbReference type="InterPro" id="IPR016169">
    <property type="entry name" value="FAD-bd_PCMH_sub2"/>
</dbReference>
<comment type="caution">
    <text evidence="2">The sequence shown here is derived from an EMBL/GenBank/DDBJ whole genome shotgun (WGS) entry which is preliminary data.</text>
</comment>
<dbReference type="AlphaFoldDB" id="A0A317UQI8"/>
<protein>
    <recommendedName>
        <fullName evidence="1">Berberine/berberine-like domain-containing protein</fullName>
    </recommendedName>
</protein>